<proteinExistence type="predicted"/>
<sequence length="136" mass="15232">MNHTTTSSFDLSVLLHAASMECGRFVTGETRWIVAEPADLARLTADDRELLHVVTDERIDWAEHESRLTSFFAWQLICDRATGALVGEVTVPYVEAVFTAYEMCVDGSPMSGDLFDLALAYLVGRDLRVDPDYVWV</sequence>
<dbReference type="RefSeq" id="WP_006594242.1">
    <property type="nucleotide sequence ID" value="NZ_BAHD01000079.1"/>
</dbReference>
<comment type="caution">
    <text evidence="1">The sequence shown here is derived from an EMBL/GenBank/DDBJ whole genome shotgun (WGS) entry which is preliminary data.</text>
</comment>
<name>K6WEJ5_9MICO</name>
<evidence type="ECO:0000313" key="2">
    <source>
        <dbReference type="Proteomes" id="UP000008366"/>
    </source>
</evidence>
<keyword evidence="2" id="KW-1185">Reference proteome</keyword>
<dbReference type="OrthoDB" id="5148353at2"/>
<protein>
    <submittedName>
        <fullName evidence="1">Uncharacterized protein</fullName>
    </submittedName>
</protein>
<reference evidence="1 2" key="1">
    <citation type="submission" date="2012-08" db="EMBL/GenBank/DDBJ databases">
        <title>Whole genome shotgun sequence of Kineosphaera limosa NBRC 100340.</title>
        <authorList>
            <person name="Yoshida I."/>
            <person name="Isaki S."/>
            <person name="Hosoyama A."/>
            <person name="Tsuchikane K."/>
            <person name="Katsumata H."/>
            <person name="Ando Y."/>
            <person name="Ohji S."/>
            <person name="Hamada M."/>
            <person name="Tamura T."/>
            <person name="Yamazoe A."/>
            <person name="Yamazaki S."/>
            <person name="Fujita N."/>
        </authorList>
    </citation>
    <scope>NUCLEOTIDE SEQUENCE [LARGE SCALE GENOMIC DNA]</scope>
    <source>
        <strain evidence="1 2">NBRC 100340</strain>
    </source>
</reference>
<dbReference type="EMBL" id="BAHD01000079">
    <property type="protein sequence ID" value="GAB97710.1"/>
    <property type="molecule type" value="Genomic_DNA"/>
</dbReference>
<organism evidence="1 2">
    <name type="scientific">Kineosphaera limosa NBRC 100340</name>
    <dbReference type="NCBI Taxonomy" id="1184609"/>
    <lineage>
        <taxon>Bacteria</taxon>
        <taxon>Bacillati</taxon>
        <taxon>Actinomycetota</taxon>
        <taxon>Actinomycetes</taxon>
        <taxon>Micrococcales</taxon>
        <taxon>Dermatophilaceae</taxon>
        <taxon>Kineosphaera</taxon>
    </lineage>
</organism>
<dbReference type="Proteomes" id="UP000008366">
    <property type="component" value="Unassembled WGS sequence"/>
</dbReference>
<accession>K6WEJ5</accession>
<dbReference type="AlphaFoldDB" id="K6WEJ5"/>
<dbReference type="eggNOG" id="ENOG5031QPQ">
    <property type="taxonomic scope" value="Bacteria"/>
</dbReference>
<evidence type="ECO:0000313" key="1">
    <source>
        <dbReference type="EMBL" id="GAB97710.1"/>
    </source>
</evidence>
<gene>
    <name evidence="1" type="ORF">KILIM_079_00080</name>
</gene>